<evidence type="ECO:0000313" key="1">
    <source>
        <dbReference type="EMBL" id="LAA60705.1"/>
    </source>
</evidence>
<name>A0A2D4GLW4_MICCO</name>
<protein>
    <submittedName>
        <fullName evidence="1">Uncharacterized protein</fullName>
    </submittedName>
</protein>
<dbReference type="InterPro" id="IPR050951">
    <property type="entry name" value="Retrovirus_Pol_polyprotein"/>
</dbReference>
<dbReference type="Gene3D" id="3.30.420.10">
    <property type="entry name" value="Ribonuclease H-like superfamily/Ribonuclease H"/>
    <property type="match status" value="1"/>
</dbReference>
<dbReference type="PANTHER" id="PTHR37984:SF12">
    <property type="entry name" value="RIBONUCLEASE H"/>
    <property type="match status" value="1"/>
</dbReference>
<dbReference type="InterPro" id="IPR036397">
    <property type="entry name" value="RNaseH_sf"/>
</dbReference>
<dbReference type="EMBL" id="IACJ01131343">
    <property type="protein sequence ID" value="LAA60705.1"/>
    <property type="molecule type" value="Transcribed_RNA"/>
</dbReference>
<dbReference type="PANTHER" id="PTHR37984">
    <property type="entry name" value="PROTEIN CBG26694"/>
    <property type="match status" value="1"/>
</dbReference>
<dbReference type="AlphaFoldDB" id="A0A2D4GLW4"/>
<reference evidence="1" key="2">
    <citation type="submission" date="2017-11" db="EMBL/GenBank/DDBJ databases">
        <title>Coralsnake Venomics: Analyses of Venom Gland Transcriptomes and Proteomes of Six Brazilian Taxa.</title>
        <authorList>
            <person name="Aird S.D."/>
            <person name="Jorge da Silva N."/>
            <person name="Qiu L."/>
            <person name="Villar-Briones A."/>
            <person name="Aparecida-Saddi V."/>
            <person name="Campos-Telles M.P."/>
            <person name="Grau M."/>
            <person name="Mikheyev A.S."/>
        </authorList>
    </citation>
    <scope>NUCLEOTIDE SEQUENCE</scope>
    <source>
        <tissue evidence="1">Venom_gland</tissue>
    </source>
</reference>
<sequence length="125" mass="14304">MGRGDWYERIDKMLLAQHITPHSTTHRSPAELLRGRRLRTPLDRVHPNYNTETPPDSTGWCRQFAIGDPVYVHNYTGGPTWVPAGIIKTTGSQSYRVETREGKLWERHIDQLLGQVPSSDNQPET</sequence>
<reference evidence="1" key="1">
    <citation type="submission" date="2017-07" db="EMBL/GenBank/DDBJ databases">
        <authorList>
            <person name="Mikheyev A."/>
            <person name="Grau M."/>
        </authorList>
    </citation>
    <scope>NUCLEOTIDE SEQUENCE</scope>
    <source>
        <tissue evidence="1">Venom_gland</tissue>
    </source>
</reference>
<dbReference type="GO" id="GO:0003676">
    <property type="term" value="F:nucleic acid binding"/>
    <property type="evidence" value="ECO:0007669"/>
    <property type="project" value="InterPro"/>
</dbReference>
<organism evidence="1">
    <name type="scientific">Micrurus corallinus</name>
    <name type="common">Brazilian coral snake</name>
    <dbReference type="NCBI Taxonomy" id="54390"/>
    <lineage>
        <taxon>Eukaryota</taxon>
        <taxon>Metazoa</taxon>
        <taxon>Chordata</taxon>
        <taxon>Craniata</taxon>
        <taxon>Vertebrata</taxon>
        <taxon>Euteleostomi</taxon>
        <taxon>Lepidosauria</taxon>
        <taxon>Squamata</taxon>
        <taxon>Bifurcata</taxon>
        <taxon>Unidentata</taxon>
        <taxon>Episquamata</taxon>
        <taxon>Toxicofera</taxon>
        <taxon>Serpentes</taxon>
        <taxon>Colubroidea</taxon>
        <taxon>Elapidae</taxon>
        <taxon>Elapinae</taxon>
        <taxon>Micrurus</taxon>
    </lineage>
</organism>
<accession>A0A2D4GLW4</accession>
<proteinExistence type="predicted"/>